<proteinExistence type="predicted"/>
<dbReference type="InterPro" id="IPR051556">
    <property type="entry name" value="N-term/lysine_N-AcTrnsfr"/>
</dbReference>
<feature type="domain" description="N-acetyltransferase" evidence="3">
    <location>
        <begin position="2"/>
        <end position="152"/>
    </location>
</feature>
<dbReference type="EMBL" id="VZUS01000001">
    <property type="protein sequence ID" value="KAB1187619.1"/>
    <property type="molecule type" value="Genomic_DNA"/>
</dbReference>
<sequence length="170" mass="18020">MVLITQESAADTDTVAAVHAAAFPTEDEAVLVDALRETDAFEPSLSLVARDGDDDEVVGHVLCTRITVEDDPSIRALTLAPVAVLPDEQGRGIGSSLVEAALDAASEAEFDLVFLHGAPEFYSQFGFHPAGIRGFENPFETPPEVFMVATIGDDPETGGALSYPEPFDDI</sequence>
<protein>
    <submittedName>
        <fullName evidence="4">N-acetyltransferase</fullName>
    </submittedName>
</protein>
<dbReference type="Gene3D" id="3.40.630.30">
    <property type="match status" value="1"/>
</dbReference>
<evidence type="ECO:0000256" key="2">
    <source>
        <dbReference type="ARBA" id="ARBA00023315"/>
    </source>
</evidence>
<dbReference type="InterPro" id="IPR000182">
    <property type="entry name" value="GNAT_dom"/>
</dbReference>
<keyword evidence="1 4" id="KW-0808">Transferase</keyword>
<dbReference type="GO" id="GO:0016747">
    <property type="term" value="F:acyltransferase activity, transferring groups other than amino-acyl groups"/>
    <property type="evidence" value="ECO:0007669"/>
    <property type="project" value="InterPro"/>
</dbReference>
<dbReference type="PROSITE" id="PS51186">
    <property type="entry name" value="GNAT"/>
    <property type="match status" value="1"/>
</dbReference>
<dbReference type="PANTHER" id="PTHR42919">
    <property type="entry name" value="N-ALPHA-ACETYLTRANSFERASE"/>
    <property type="match status" value="1"/>
</dbReference>
<gene>
    <name evidence="4" type="ORF">Hfx1149_06075</name>
</gene>
<accession>A0A643JUJ0</accession>
<evidence type="ECO:0000313" key="4">
    <source>
        <dbReference type="EMBL" id="KAB1187619.1"/>
    </source>
</evidence>
<evidence type="ECO:0000259" key="3">
    <source>
        <dbReference type="PROSITE" id="PS51186"/>
    </source>
</evidence>
<dbReference type="AlphaFoldDB" id="A0A643JUJ0"/>
<evidence type="ECO:0000256" key="1">
    <source>
        <dbReference type="ARBA" id="ARBA00022679"/>
    </source>
</evidence>
<dbReference type="Pfam" id="PF13527">
    <property type="entry name" value="Acetyltransf_9"/>
    <property type="match status" value="1"/>
</dbReference>
<dbReference type="InterPro" id="IPR016181">
    <property type="entry name" value="Acyl_CoA_acyltransferase"/>
</dbReference>
<dbReference type="CDD" id="cd04301">
    <property type="entry name" value="NAT_SF"/>
    <property type="match status" value="1"/>
</dbReference>
<organism evidence="4">
    <name type="scientific">Haloferax sp. CBA1149</name>
    <dbReference type="NCBI Taxonomy" id="2650753"/>
    <lineage>
        <taxon>Archaea</taxon>
        <taxon>Methanobacteriati</taxon>
        <taxon>Methanobacteriota</taxon>
        <taxon>Stenosarchaea group</taxon>
        <taxon>Halobacteria</taxon>
        <taxon>Halobacteriales</taxon>
        <taxon>Haloferacaceae</taxon>
        <taxon>Haloferax</taxon>
    </lineage>
</organism>
<dbReference type="PANTHER" id="PTHR42919:SF8">
    <property type="entry name" value="N-ALPHA-ACETYLTRANSFERASE 50"/>
    <property type="match status" value="1"/>
</dbReference>
<keyword evidence="2" id="KW-0012">Acyltransferase</keyword>
<dbReference type="SUPFAM" id="SSF55729">
    <property type="entry name" value="Acyl-CoA N-acyltransferases (Nat)"/>
    <property type="match status" value="1"/>
</dbReference>
<comment type="caution">
    <text evidence="4">The sequence shown here is derived from an EMBL/GenBank/DDBJ whole genome shotgun (WGS) entry which is preliminary data.</text>
</comment>
<reference evidence="4" key="1">
    <citation type="submission" date="2019-09" db="EMBL/GenBank/DDBJ databases">
        <title>Genomic analysis of Haloferax sp. CBA1149.</title>
        <authorList>
            <person name="Roh S.W."/>
        </authorList>
    </citation>
    <scope>NUCLEOTIDE SEQUENCE</scope>
    <source>
        <strain evidence="4">CBA1149</strain>
    </source>
</reference>
<name>A0A643JUJ0_9EURY</name>
<dbReference type="RefSeq" id="WP_151136470.1">
    <property type="nucleotide sequence ID" value="NZ_VZUS01000001.1"/>
</dbReference>